<dbReference type="InterPro" id="IPR045920">
    <property type="entry name" value="DUF6339"/>
</dbReference>
<name>A0A8J3L3X5_9ACTN</name>
<dbReference type="RefSeq" id="WP_203692494.1">
    <property type="nucleotide sequence ID" value="NZ_BAAALC010000030.1"/>
</dbReference>
<evidence type="ECO:0000313" key="2">
    <source>
        <dbReference type="Proteomes" id="UP000630887"/>
    </source>
</evidence>
<keyword evidence="2" id="KW-1185">Reference proteome</keyword>
<protein>
    <submittedName>
        <fullName evidence="1">Uncharacterized protein</fullName>
    </submittedName>
</protein>
<proteinExistence type="predicted"/>
<evidence type="ECO:0000313" key="1">
    <source>
        <dbReference type="EMBL" id="GIG06105.1"/>
    </source>
</evidence>
<organism evidence="1 2">
    <name type="scientific">Catellatospora coxensis</name>
    <dbReference type="NCBI Taxonomy" id="310354"/>
    <lineage>
        <taxon>Bacteria</taxon>
        <taxon>Bacillati</taxon>
        <taxon>Actinomycetota</taxon>
        <taxon>Actinomycetes</taxon>
        <taxon>Micromonosporales</taxon>
        <taxon>Micromonosporaceae</taxon>
        <taxon>Catellatospora</taxon>
    </lineage>
</organism>
<sequence length="254" mass="28297">MDLLYPRLLPANARMIHAELEQVSVSDLGGHYNLEHVATVFTATGGDRVSKRVLGDLRTELVTAARENGFPHPPSVQQRLSFDSRVGPALHSLMDMVPSEAAAGDIWAFMALVLAPDVAYWRFRRPDEKFDSDHVLGSDVTRHVFARLWWRAHLLHDPAAGQPYASFDVVGGAAFDQIFARRRALGASPVLVKAIVRVWASVDTHGGNERRLLQDFLMRLLRLAPFVAFESLTPSQLDIELQRVARDTISAVRT</sequence>
<dbReference type="Pfam" id="PF19866">
    <property type="entry name" value="DUF6339"/>
    <property type="match status" value="1"/>
</dbReference>
<dbReference type="AlphaFoldDB" id="A0A8J3L3X5"/>
<dbReference type="EMBL" id="BONI01000020">
    <property type="protein sequence ID" value="GIG06105.1"/>
    <property type="molecule type" value="Genomic_DNA"/>
</dbReference>
<gene>
    <name evidence="1" type="ORF">Cco03nite_28050</name>
</gene>
<accession>A0A8J3L3X5</accession>
<dbReference type="Proteomes" id="UP000630887">
    <property type="component" value="Unassembled WGS sequence"/>
</dbReference>
<reference evidence="1 2" key="1">
    <citation type="submission" date="2021-01" db="EMBL/GenBank/DDBJ databases">
        <title>Whole genome shotgun sequence of Catellatospora coxensis NBRC 107359.</title>
        <authorList>
            <person name="Komaki H."/>
            <person name="Tamura T."/>
        </authorList>
    </citation>
    <scope>NUCLEOTIDE SEQUENCE [LARGE SCALE GENOMIC DNA]</scope>
    <source>
        <strain evidence="1 2">NBRC 107359</strain>
    </source>
</reference>
<comment type="caution">
    <text evidence="1">The sequence shown here is derived from an EMBL/GenBank/DDBJ whole genome shotgun (WGS) entry which is preliminary data.</text>
</comment>